<evidence type="ECO:0000256" key="8">
    <source>
        <dbReference type="ARBA" id="ARBA00023033"/>
    </source>
</evidence>
<keyword evidence="5 9" id="KW-0479">Metal-binding</keyword>
<evidence type="ECO:0000256" key="10">
    <source>
        <dbReference type="RuleBase" id="RU000461"/>
    </source>
</evidence>
<dbReference type="CDD" id="cd11065">
    <property type="entry name" value="CYP64-like"/>
    <property type="match status" value="1"/>
</dbReference>
<dbReference type="AlphaFoldDB" id="A0A8H8CIU7"/>
<dbReference type="EMBL" id="JAFIQS010000007">
    <property type="protein sequence ID" value="KAG5167073.1"/>
    <property type="molecule type" value="Genomic_DNA"/>
</dbReference>
<comment type="cofactor">
    <cofactor evidence="1 9">
        <name>heme</name>
        <dbReference type="ChEBI" id="CHEBI:30413"/>
    </cofactor>
</comment>
<reference evidence="12" key="1">
    <citation type="submission" date="2021-02" db="EMBL/GenBank/DDBJ databases">
        <title>Psilocybe cubensis genome.</title>
        <authorList>
            <person name="Mckernan K.J."/>
            <person name="Crawford S."/>
            <person name="Trippe A."/>
            <person name="Kane L.T."/>
            <person name="Mclaughlin S."/>
        </authorList>
    </citation>
    <scope>NUCLEOTIDE SEQUENCE [LARGE SCALE GENOMIC DNA]</scope>
    <source>
        <strain evidence="12">MGC-MH-2018</strain>
    </source>
</reference>
<dbReference type="GO" id="GO:0005506">
    <property type="term" value="F:iron ion binding"/>
    <property type="evidence" value="ECO:0007669"/>
    <property type="project" value="InterPro"/>
</dbReference>
<dbReference type="InterPro" id="IPR001128">
    <property type="entry name" value="Cyt_P450"/>
</dbReference>
<comment type="caution">
    <text evidence="12">The sequence shown here is derived from an EMBL/GenBank/DDBJ whole genome shotgun (WGS) entry which is preliminary data.</text>
</comment>
<sequence length="538" mass="60457">MSILPSLPSPTVASLLVTGALLFFFNVPWNPLQRKRRRHLPPGPPRLPIIGNAHQMPTRDMWAVFAEWGTKYGGIIHVDVIGKPLIILNSRKAAVDLLDMRSAIYSNRPHFVMAGDLVRYDESFTLLPYNARWRAQRRIVAQEFAAGGPVARYHAVQEREARLLVRRLLDAQDSNSNSGTRRRQMRAEELFAEMKLRIGTIIVRIAYGYNVQSPTDPFLTAPLAAIANFAVASAPGNFMVDFIPALKYMPRWMPGAGFLETADKWREILWDATWNVYWWSKSNLDTGKAHTPNLCAHNLRAKAADGATMSKDEEDTLVWAATTVMGAGLDTNTSSALSFLMAMVMYPDVQKKAQAEIDAVLGRERLPCIADMRDMPYVRCVMTEVLRWSPGLPFAIPHSSREDDVYEGYDIPKNAIIMPNVWGMLHNPTDYPDPSQFNPDRYNLSDASMQTVHDLVFGFGRRVCPGKHLAEGTLFAIVSTVLATCDILPALDEDGREVLPQYAYTPGTIMMPEPFSVRLRPRSEHARKLLFETPITVE</sequence>
<evidence type="ECO:0000256" key="2">
    <source>
        <dbReference type="ARBA" id="ARBA00005179"/>
    </source>
</evidence>
<comment type="pathway">
    <text evidence="2">Secondary metabolite biosynthesis.</text>
</comment>
<evidence type="ECO:0008006" key="13">
    <source>
        <dbReference type="Google" id="ProtNLM"/>
    </source>
</evidence>
<evidence type="ECO:0000256" key="11">
    <source>
        <dbReference type="SAM" id="Phobius"/>
    </source>
</evidence>
<proteinExistence type="inferred from homology"/>
<keyword evidence="4 9" id="KW-0349">Heme</keyword>
<evidence type="ECO:0000256" key="7">
    <source>
        <dbReference type="ARBA" id="ARBA00023004"/>
    </source>
</evidence>
<keyword evidence="11" id="KW-0472">Membrane</keyword>
<evidence type="ECO:0000256" key="9">
    <source>
        <dbReference type="PIRSR" id="PIRSR602401-1"/>
    </source>
</evidence>
<keyword evidence="11" id="KW-1133">Transmembrane helix</keyword>
<name>A0A8H8CIU7_PSICU</name>
<dbReference type="GO" id="GO:0016705">
    <property type="term" value="F:oxidoreductase activity, acting on paired donors, with incorporation or reduction of molecular oxygen"/>
    <property type="evidence" value="ECO:0007669"/>
    <property type="project" value="InterPro"/>
</dbReference>
<evidence type="ECO:0000313" key="12">
    <source>
        <dbReference type="EMBL" id="KAG5167073.1"/>
    </source>
</evidence>
<keyword evidence="8 10" id="KW-0503">Monooxygenase</keyword>
<dbReference type="PANTHER" id="PTHR46300">
    <property type="entry name" value="P450, PUTATIVE (EUROFUNG)-RELATED-RELATED"/>
    <property type="match status" value="1"/>
</dbReference>
<gene>
    <name evidence="12" type="ORF">JR316_007411</name>
</gene>
<dbReference type="GO" id="GO:0020037">
    <property type="term" value="F:heme binding"/>
    <property type="evidence" value="ECO:0007669"/>
    <property type="project" value="InterPro"/>
</dbReference>
<protein>
    <recommendedName>
        <fullName evidence="13">Cytochrome P450</fullName>
    </recommendedName>
</protein>
<dbReference type="InterPro" id="IPR050364">
    <property type="entry name" value="Cytochrome_P450_fung"/>
</dbReference>
<keyword evidence="7 9" id="KW-0408">Iron</keyword>
<dbReference type="InterPro" id="IPR036396">
    <property type="entry name" value="Cyt_P450_sf"/>
</dbReference>
<dbReference type="GO" id="GO:0004497">
    <property type="term" value="F:monooxygenase activity"/>
    <property type="evidence" value="ECO:0007669"/>
    <property type="project" value="UniProtKB-KW"/>
</dbReference>
<dbReference type="SUPFAM" id="SSF48264">
    <property type="entry name" value="Cytochrome P450"/>
    <property type="match status" value="1"/>
</dbReference>
<feature type="transmembrane region" description="Helical" evidence="11">
    <location>
        <begin position="12"/>
        <end position="29"/>
    </location>
</feature>
<feature type="binding site" description="axial binding residue" evidence="9">
    <location>
        <position position="464"/>
    </location>
    <ligand>
        <name>heme</name>
        <dbReference type="ChEBI" id="CHEBI:30413"/>
    </ligand>
    <ligandPart>
        <name>Fe</name>
        <dbReference type="ChEBI" id="CHEBI:18248"/>
    </ligandPart>
</feature>
<dbReference type="Pfam" id="PF00067">
    <property type="entry name" value="p450"/>
    <property type="match status" value="1"/>
</dbReference>
<evidence type="ECO:0000256" key="3">
    <source>
        <dbReference type="ARBA" id="ARBA00010617"/>
    </source>
</evidence>
<dbReference type="PANTHER" id="PTHR46300:SF7">
    <property type="entry name" value="P450, PUTATIVE (EUROFUNG)-RELATED"/>
    <property type="match status" value="1"/>
</dbReference>
<evidence type="ECO:0000256" key="1">
    <source>
        <dbReference type="ARBA" id="ARBA00001971"/>
    </source>
</evidence>
<keyword evidence="6 10" id="KW-0560">Oxidoreductase</keyword>
<dbReference type="PROSITE" id="PS00086">
    <property type="entry name" value="CYTOCHROME_P450"/>
    <property type="match status" value="1"/>
</dbReference>
<dbReference type="OrthoDB" id="2789670at2759"/>
<dbReference type="Gene3D" id="1.10.630.10">
    <property type="entry name" value="Cytochrome P450"/>
    <property type="match status" value="1"/>
</dbReference>
<organism evidence="12">
    <name type="scientific">Psilocybe cubensis</name>
    <name type="common">Psychedelic mushroom</name>
    <name type="synonym">Stropharia cubensis</name>
    <dbReference type="NCBI Taxonomy" id="181762"/>
    <lineage>
        <taxon>Eukaryota</taxon>
        <taxon>Fungi</taxon>
        <taxon>Dikarya</taxon>
        <taxon>Basidiomycota</taxon>
        <taxon>Agaricomycotina</taxon>
        <taxon>Agaricomycetes</taxon>
        <taxon>Agaricomycetidae</taxon>
        <taxon>Agaricales</taxon>
        <taxon>Agaricineae</taxon>
        <taxon>Strophariaceae</taxon>
        <taxon>Psilocybe</taxon>
    </lineage>
</organism>
<dbReference type="InterPro" id="IPR002401">
    <property type="entry name" value="Cyt_P450_E_grp-I"/>
</dbReference>
<evidence type="ECO:0000256" key="4">
    <source>
        <dbReference type="ARBA" id="ARBA00022617"/>
    </source>
</evidence>
<dbReference type="PRINTS" id="PR00463">
    <property type="entry name" value="EP450I"/>
</dbReference>
<keyword evidence="11" id="KW-0812">Transmembrane</keyword>
<accession>A0A8H8CIU7</accession>
<comment type="similarity">
    <text evidence="3 10">Belongs to the cytochrome P450 family.</text>
</comment>
<evidence type="ECO:0000256" key="5">
    <source>
        <dbReference type="ARBA" id="ARBA00022723"/>
    </source>
</evidence>
<evidence type="ECO:0000256" key="6">
    <source>
        <dbReference type="ARBA" id="ARBA00023002"/>
    </source>
</evidence>
<dbReference type="InterPro" id="IPR017972">
    <property type="entry name" value="Cyt_P450_CS"/>
</dbReference>